<name>A0AA36D7U5_9BILA</name>
<keyword evidence="3" id="KW-1185">Reference proteome</keyword>
<evidence type="ECO:0000313" key="3">
    <source>
        <dbReference type="Proteomes" id="UP001177023"/>
    </source>
</evidence>
<feature type="region of interest" description="Disordered" evidence="1">
    <location>
        <begin position="47"/>
        <end position="66"/>
    </location>
</feature>
<protein>
    <submittedName>
        <fullName evidence="2">Uncharacterized protein</fullName>
    </submittedName>
</protein>
<accession>A0AA36D7U5</accession>
<dbReference type="Proteomes" id="UP001177023">
    <property type="component" value="Unassembled WGS sequence"/>
</dbReference>
<proteinExistence type="predicted"/>
<dbReference type="EMBL" id="CATQJA010002664">
    <property type="protein sequence ID" value="CAJ0582704.1"/>
    <property type="molecule type" value="Genomic_DNA"/>
</dbReference>
<gene>
    <name evidence="2" type="ORF">MSPICULIGERA_LOCUS20834</name>
</gene>
<dbReference type="AlphaFoldDB" id="A0AA36D7U5"/>
<evidence type="ECO:0000256" key="1">
    <source>
        <dbReference type="SAM" id="MobiDB-lite"/>
    </source>
</evidence>
<organism evidence="2 3">
    <name type="scientific">Mesorhabditis spiculigera</name>
    <dbReference type="NCBI Taxonomy" id="96644"/>
    <lineage>
        <taxon>Eukaryota</taxon>
        <taxon>Metazoa</taxon>
        <taxon>Ecdysozoa</taxon>
        <taxon>Nematoda</taxon>
        <taxon>Chromadorea</taxon>
        <taxon>Rhabditida</taxon>
        <taxon>Rhabditina</taxon>
        <taxon>Rhabditomorpha</taxon>
        <taxon>Rhabditoidea</taxon>
        <taxon>Rhabditidae</taxon>
        <taxon>Mesorhabditinae</taxon>
        <taxon>Mesorhabditis</taxon>
    </lineage>
</organism>
<comment type="caution">
    <text evidence="2">The sequence shown here is derived from an EMBL/GenBank/DDBJ whole genome shotgun (WGS) entry which is preliminary data.</text>
</comment>
<evidence type="ECO:0000313" key="2">
    <source>
        <dbReference type="EMBL" id="CAJ0582704.1"/>
    </source>
</evidence>
<feature type="compositionally biased region" description="Acidic residues" evidence="1">
    <location>
        <begin position="55"/>
        <end position="66"/>
    </location>
</feature>
<reference evidence="2" key="1">
    <citation type="submission" date="2023-06" db="EMBL/GenBank/DDBJ databases">
        <authorList>
            <person name="Delattre M."/>
        </authorList>
    </citation>
    <scope>NUCLEOTIDE SEQUENCE</scope>
    <source>
        <strain evidence="2">AF72</strain>
    </source>
</reference>
<feature type="non-terminal residue" evidence="2">
    <location>
        <position position="66"/>
    </location>
</feature>
<sequence>MCFPKLCPCLDQDRIVYLEDQIEVFIAFDDDSESELESLADEGGNDLEHSFFESNSDEENDVLSWE</sequence>